<feature type="transmembrane region" description="Helical" evidence="13">
    <location>
        <begin position="400"/>
        <end position="422"/>
    </location>
</feature>
<dbReference type="OrthoDB" id="9780552at2"/>
<dbReference type="PRINTS" id="PR00701">
    <property type="entry name" value="60KDINNERMP"/>
</dbReference>
<dbReference type="HOGENOM" id="CLU_016535_3_1_7"/>
<feature type="transmembrane region" description="Helical" evidence="13">
    <location>
        <begin position="12"/>
        <end position="29"/>
    </location>
</feature>
<name>E4U0E7_SULKY</name>
<dbReference type="eggNOG" id="COG0706">
    <property type="taxonomic scope" value="Bacteria"/>
</dbReference>
<proteinExistence type="inferred from homology"/>
<dbReference type="KEGG" id="sku:Sulku_0578"/>
<evidence type="ECO:0000256" key="7">
    <source>
        <dbReference type="ARBA" id="ARBA00022927"/>
    </source>
</evidence>
<keyword evidence="8 13" id="KW-1133">Transmembrane helix</keyword>
<evidence type="ECO:0000256" key="5">
    <source>
        <dbReference type="ARBA" id="ARBA00022475"/>
    </source>
</evidence>
<dbReference type="CDD" id="cd19960">
    <property type="entry name" value="YidC_peri"/>
    <property type="match status" value="1"/>
</dbReference>
<dbReference type="NCBIfam" id="TIGR03593">
    <property type="entry name" value="yidC_nterm"/>
    <property type="match status" value="1"/>
</dbReference>
<evidence type="ECO:0000256" key="9">
    <source>
        <dbReference type="ARBA" id="ARBA00023136"/>
    </source>
</evidence>
<evidence type="ECO:0000256" key="10">
    <source>
        <dbReference type="ARBA" id="ARBA00023186"/>
    </source>
</evidence>
<feature type="transmembrane region" description="Helical" evidence="13">
    <location>
        <begin position="478"/>
        <end position="500"/>
    </location>
</feature>
<dbReference type="InterPro" id="IPR028055">
    <property type="entry name" value="YidC/Oxa/ALB_C"/>
</dbReference>
<keyword evidence="17" id="KW-1185">Reference proteome</keyword>
<evidence type="ECO:0000256" key="12">
    <source>
        <dbReference type="ARBA" id="ARBA00033342"/>
    </source>
</evidence>
<dbReference type="NCBIfam" id="TIGR03592">
    <property type="entry name" value="yidC_oxa1_cterm"/>
    <property type="match status" value="1"/>
</dbReference>
<dbReference type="HAMAP" id="MF_01810">
    <property type="entry name" value="YidC_type1"/>
    <property type="match status" value="1"/>
</dbReference>
<evidence type="ECO:0000256" key="13">
    <source>
        <dbReference type="HAMAP-Rule" id="MF_01810"/>
    </source>
</evidence>
<reference evidence="16 17" key="1">
    <citation type="journal article" date="2012" name="Stand. Genomic Sci.">
        <title>Complete genome sequence of the sulfur compounds oxidizing chemolithoautotroph Sulfuricurvum kujiense type strain (YK-1(T)).</title>
        <authorList>
            <person name="Han C."/>
            <person name="Kotsyurbenko O."/>
            <person name="Chertkov O."/>
            <person name="Held B."/>
            <person name="Lapidus A."/>
            <person name="Nolan M."/>
            <person name="Lucas S."/>
            <person name="Hammon N."/>
            <person name="Deshpande S."/>
            <person name="Cheng J.F."/>
            <person name="Tapia R."/>
            <person name="Goodwin L.A."/>
            <person name="Pitluck S."/>
            <person name="Liolios K."/>
            <person name="Pagani I."/>
            <person name="Ivanova N."/>
            <person name="Mavromatis K."/>
            <person name="Mikhailova N."/>
            <person name="Pati A."/>
            <person name="Chen A."/>
            <person name="Palaniappan K."/>
            <person name="Land M."/>
            <person name="Hauser L."/>
            <person name="Chang Y.J."/>
            <person name="Jeffries C.D."/>
            <person name="Brambilla E.M."/>
            <person name="Rohde M."/>
            <person name="Spring S."/>
            <person name="Sikorski J."/>
            <person name="Goker M."/>
            <person name="Woyke T."/>
            <person name="Bristow J."/>
            <person name="Eisen J.A."/>
            <person name="Markowitz V."/>
            <person name="Hugenholtz P."/>
            <person name="Kyrpides N.C."/>
            <person name="Klenk H.P."/>
            <person name="Detter J.C."/>
        </authorList>
    </citation>
    <scope>NUCLEOTIDE SEQUENCE [LARGE SCALE GENOMIC DNA]</scope>
    <source>
        <strain evidence="17">ATCC BAA-921 / DSM 16994 / JCM 11577 / YK-1</strain>
    </source>
</reference>
<evidence type="ECO:0000259" key="14">
    <source>
        <dbReference type="Pfam" id="PF02096"/>
    </source>
</evidence>
<gene>
    <name evidence="13" type="primary">yidC</name>
    <name evidence="16" type="ordered locus">Sulku_0578</name>
</gene>
<evidence type="ECO:0000259" key="15">
    <source>
        <dbReference type="Pfam" id="PF14849"/>
    </source>
</evidence>
<evidence type="ECO:0000256" key="8">
    <source>
        <dbReference type="ARBA" id="ARBA00022989"/>
    </source>
</evidence>
<dbReference type="InterPro" id="IPR047196">
    <property type="entry name" value="YidC_ALB_C"/>
</dbReference>
<feature type="transmembrane region" description="Helical" evidence="13">
    <location>
        <begin position="335"/>
        <end position="353"/>
    </location>
</feature>
<dbReference type="EMBL" id="CP002355">
    <property type="protein sequence ID" value="ADR33244.1"/>
    <property type="molecule type" value="Genomic_DNA"/>
</dbReference>
<dbReference type="InterPro" id="IPR028053">
    <property type="entry name" value="Membr_insert_YidC_N"/>
</dbReference>
<keyword evidence="7 13" id="KW-0653">Protein transport</keyword>
<evidence type="ECO:0000256" key="3">
    <source>
        <dbReference type="ARBA" id="ARBA00015325"/>
    </source>
</evidence>
<keyword evidence="6 13" id="KW-0812">Transmembrane</keyword>
<dbReference type="NCBIfam" id="NF002357">
    <property type="entry name" value="PRK01318.2-4"/>
    <property type="match status" value="1"/>
</dbReference>
<dbReference type="GO" id="GO:0051205">
    <property type="term" value="P:protein insertion into membrane"/>
    <property type="evidence" value="ECO:0007669"/>
    <property type="project" value="TreeGrafter"/>
</dbReference>
<comment type="subunit">
    <text evidence="13">Interacts with the Sec translocase complex via SecD. Specifically interacts with transmembrane segments of nascent integral membrane proteins during membrane integration.</text>
</comment>
<dbReference type="Proteomes" id="UP000008721">
    <property type="component" value="Chromosome"/>
</dbReference>
<evidence type="ECO:0000256" key="2">
    <source>
        <dbReference type="ARBA" id="ARBA00010527"/>
    </source>
</evidence>
<keyword evidence="5 13" id="KW-1003">Cell membrane</keyword>
<keyword evidence="9 13" id="KW-0472">Membrane</keyword>
<keyword evidence="10 13" id="KW-0143">Chaperone</keyword>
<dbReference type="CDD" id="cd20070">
    <property type="entry name" value="5TM_YidC_Alb3"/>
    <property type="match status" value="1"/>
</dbReference>
<protein>
    <recommendedName>
        <fullName evidence="3 13">Membrane protein insertase YidC</fullName>
    </recommendedName>
    <alternativeName>
        <fullName evidence="12 13">Foldase YidC</fullName>
    </alternativeName>
    <alternativeName>
        <fullName evidence="11 13">Membrane integrase YidC</fullName>
    </alternativeName>
    <alternativeName>
        <fullName evidence="13">Membrane protein YidC</fullName>
    </alternativeName>
</protein>
<dbReference type="RefSeq" id="WP_013459441.1">
    <property type="nucleotide sequence ID" value="NC_014762.1"/>
</dbReference>
<dbReference type="InterPro" id="IPR019998">
    <property type="entry name" value="Membr_insert_YidC"/>
</dbReference>
<dbReference type="Gene3D" id="2.70.98.90">
    <property type="match status" value="1"/>
</dbReference>
<dbReference type="PANTHER" id="PTHR12428:SF65">
    <property type="entry name" value="CYTOCHROME C OXIDASE ASSEMBLY PROTEIN COX18, MITOCHONDRIAL"/>
    <property type="match status" value="1"/>
</dbReference>
<comment type="subcellular location">
    <subcellularLocation>
        <location evidence="1">Cell inner membrane</location>
        <topology evidence="1">Multi-pass membrane protein</topology>
    </subcellularLocation>
    <subcellularLocation>
        <location evidence="13">Cell membrane</location>
        <topology evidence="13">Multi-pass membrane protein</topology>
    </subcellularLocation>
</comment>
<dbReference type="GO" id="GO:0032977">
    <property type="term" value="F:membrane insertase activity"/>
    <property type="evidence" value="ECO:0007669"/>
    <property type="project" value="InterPro"/>
</dbReference>
<dbReference type="GO" id="GO:0005886">
    <property type="term" value="C:plasma membrane"/>
    <property type="evidence" value="ECO:0007669"/>
    <property type="project" value="UniProtKB-SubCell"/>
</dbReference>
<feature type="domain" description="Membrane insertase YidC N-terminal" evidence="15">
    <location>
        <begin position="80"/>
        <end position="323"/>
    </location>
</feature>
<dbReference type="AlphaFoldDB" id="E4U0E7"/>
<evidence type="ECO:0000313" key="17">
    <source>
        <dbReference type="Proteomes" id="UP000008721"/>
    </source>
</evidence>
<dbReference type="GO" id="GO:0015031">
    <property type="term" value="P:protein transport"/>
    <property type="evidence" value="ECO:0007669"/>
    <property type="project" value="UniProtKB-KW"/>
</dbReference>
<sequence length="536" mass="60304">MLEKFTPNQRLLVAVALSFIFFIGYTTIFPPKASNLEANTTNTAVSTVAAAQPETSAKEAVTDTQSASEVQTTATDTLTTVNSKEFTLKIDTLGRISSVILSNKKHNGKDGKLAELVSSVGAKPLYIRFADEALNAAASKTPYSSDLNNITLGENGKAVVTLTQNLPELTVTKTLTFYTDGHYDAKIALSNEKRYFVYLGQHPQVIEQMMTVVGGMIYSGDNLTTIFEDKDVEGRSIFTDVHFASSFDQYYASIIYGFSKETQVYVDRDAQSNPVTYLEGTNNFTFNGYIGPKEHKTLEAINPVLTNAIEYGWFTFVAAPIFKILMWLHGLLGNWGWSIIALTIIIRIFLYPLTHKGMVSMQKIKEIAPRIKEVQEKYKGDPARMNAAVMEMYKKHGANPLGGCLPLLLQIPVFFAIYRVLLNAVELQGAEWVMWVHDLSRMDPYYILPILMGATMYYQQKITPSNFTDPLQEKIFKFLPVIFTFFFFTFPAGLVLYWFVNNIFSIAQQYLVNKQFEAARAARHEAHLAEKHHEKD</sequence>
<organism evidence="16 17">
    <name type="scientific">Sulfuricurvum kujiense (strain ATCC BAA-921 / DSM 16994 / JCM 11577 / YK-1)</name>
    <dbReference type="NCBI Taxonomy" id="709032"/>
    <lineage>
        <taxon>Bacteria</taxon>
        <taxon>Pseudomonadati</taxon>
        <taxon>Campylobacterota</taxon>
        <taxon>Epsilonproteobacteria</taxon>
        <taxon>Campylobacterales</taxon>
        <taxon>Sulfurimonadaceae</taxon>
        <taxon>Sulfuricurvum</taxon>
    </lineage>
</organism>
<evidence type="ECO:0000256" key="6">
    <source>
        <dbReference type="ARBA" id="ARBA00022692"/>
    </source>
</evidence>
<evidence type="ECO:0000256" key="11">
    <source>
        <dbReference type="ARBA" id="ARBA00033245"/>
    </source>
</evidence>
<feature type="domain" description="Membrane insertase YidC/Oxa/ALB C-terminal" evidence="14">
    <location>
        <begin position="335"/>
        <end position="514"/>
    </location>
</feature>
<keyword evidence="4 13" id="KW-0813">Transport</keyword>
<comment type="function">
    <text evidence="13">Required for the insertion and/or proper folding and/or complex formation of integral membrane proteins into the membrane. Involved in integration of membrane proteins that insert both dependently and independently of the Sec translocase complex, as well as at least some lipoproteins. Aids folding of multispanning membrane proteins.</text>
</comment>
<comment type="similarity">
    <text evidence="2 13">Belongs to the OXA1/ALB3/YidC family. Type 1 subfamily.</text>
</comment>
<evidence type="ECO:0000256" key="1">
    <source>
        <dbReference type="ARBA" id="ARBA00004429"/>
    </source>
</evidence>
<dbReference type="STRING" id="709032.Sulku_0578"/>
<accession>E4U0E7</accession>
<dbReference type="InterPro" id="IPR038221">
    <property type="entry name" value="YidC_periplasmic_sf"/>
</dbReference>
<dbReference type="Pfam" id="PF02096">
    <property type="entry name" value="60KD_IMP"/>
    <property type="match status" value="1"/>
</dbReference>
<dbReference type="InterPro" id="IPR001708">
    <property type="entry name" value="YidC/ALB3/OXA1/COX18"/>
</dbReference>
<evidence type="ECO:0000313" key="16">
    <source>
        <dbReference type="EMBL" id="ADR33244.1"/>
    </source>
</evidence>
<evidence type="ECO:0000256" key="4">
    <source>
        <dbReference type="ARBA" id="ARBA00022448"/>
    </source>
</evidence>
<dbReference type="PANTHER" id="PTHR12428">
    <property type="entry name" value="OXA1"/>
    <property type="match status" value="1"/>
</dbReference>
<dbReference type="PRINTS" id="PR01900">
    <property type="entry name" value="YIDCPROTEIN"/>
</dbReference>
<dbReference type="Pfam" id="PF14849">
    <property type="entry name" value="YidC_periplas"/>
    <property type="match status" value="1"/>
</dbReference>